<dbReference type="InterPro" id="IPR051839">
    <property type="entry name" value="RD_transcriptional_regulator"/>
</dbReference>
<reference evidence="1 2" key="1">
    <citation type="submission" date="2018-03" db="EMBL/GenBank/DDBJ databases">
        <title>Whole genome analyses suggest that Burkholderia sensu lato contains two further novel genera in the rhizoxinica-symbiotica group Mycetohabitans gen. nov., and Trinickia gen. nov.: implications for the evolution of diazotrophy and nodulation in the Burkholderiaceae.</title>
        <authorList>
            <person name="Estrada De Los Santos P."/>
            <person name="Palmer M."/>
            <person name="Chavez-Ramirez B."/>
            <person name="Steenkamp E.T."/>
            <person name="Hirsch A.M."/>
            <person name="Manyaka P."/>
            <person name="Maluk M."/>
            <person name="Lafos M."/>
            <person name="Crook M."/>
            <person name="Gross E."/>
            <person name="Simon M.F."/>
            <person name="Bueno Dos Reis Junior F."/>
            <person name="Poole P.S."/>
            <person name="Venter S.N."/>
            <person name="James E.K."/>
        </authorList>
    </citation>
    <scope>NUCLEOTIDE SEQUENCE [LARGE SCALE GENOMIC DNA]</scope>
    <source>
        <strain evidence="1 2">JPY-366</strain>
    </source>
</reference>
<gene>
    <name evidence="1" type="ORF">C9I57_30215</name>
</gene>
<evidence type="ECO:0000313" key="2">
    <source>
        <dbReference type="Proteomes" id="UP000240638"/>
    </source>
</evidence>
<dbReference type="GO" id="GO:0004803">
    <property type="term" value="F:transposase activity"/>
    <property type="evidence" value="ECO:0007669"/>
    <property type="project" value="InterPro"/>
</dbReference>
<organism evidence="1 2">
    <name type="scientific">Trinickia symbiotica</name>
    <dbReference type="NCBI Taxonomy" id="863227"/>
    <lineage>
        <taxon>Bacteria</taxon>
        <taxon>Pseudomonadati</taxon>
        <taxon>Pseudomonadota</taxon>
        <taxon>Betaproteobacteria</taxon>
        <taxon>Burkholderiales</taxon>
        <taxon>Burkholderiaceae</taxon>
        <taxon>Trinickia</taxon>
    </lineage>
</organism>
<dbReference type="SUPFAM" id="SSF48295">
    <property type="entry name" value="TrpR-like"/>
    <property type="match status" value="1"/>
</dbReference>
<dbReference type="Pfam" id="PF01527">
    <property type="entry name" value="HTH_Tnp_1"/>
    <property type="match status" value="1"/>
</dbReference>
<accession>A0A2T3XKM7</accession>
<dbReference type="PANTHER" id="PTHR33215:SF11">
    <property type="entry name" value="BLR1542 PROTEIN"/>
    <property type="match status" value="1"/>
</dbReference>
<evidence type="ECO:0008006" key="3">
    <source>
        <dbReference type="Google" id="ProtNLM"/>
    </source>
</evidence>
<comment type="caution">
    <text evidence="1">The sequence shown here is derived from an EMBL/GenBank/DDBJ whole genome shotgun (WGS) entry which is preliminary data.</text>
</comment>
<dbReference type="GO" id="GO:0043565">
    <property type="term" value="F:sequence-specific DNA binding"/>
    <property type="evidence" value="ECO:0007669"/>
    <property type="project" value="InterPro"/>
</dbReference>
<evidence type="ECO:0000313" key="1">
    <source>
        <dbReference type="EMBL" id="PTB17085.1"/>
    </source>
</evidence>
<dbReference type="PANTHER" id="PTHR33215">
    <property type="entry name" value="PROTEIN DISTAL ANTENNA"/>
    <property type="match status" value="1"/>
</dbReference>
<protein>
    <recommendedName>
        <fullName evidence="3">Transposase</fullName>
    </recommendedName>
</protein>
<dbReference type="InterPro" id="IPR010921">
    <property type="entry name" value="Trp_repressor/repl_initiator"/>
</dbReference>
<dbReference type="InterPro" id="IPR002514">
    <property type="entry name" value="Transposase_8"/>
</dbReference>
<name>A0A2T3XKM7_9BURK</name>
<dbReference type="EMBL" id="PYUC01000024">
    <property type="protein sequence ID" value="PTB17085.1"/>
    <property type="molecule type" value="Genomic_DNA"/>
</dbReference>
<dbReference type="GO" id="GO:0006313">
    <property type="term" value="P:DNA transposition"/>
    <property type="evidence" value="ECO:0007669"/>
    <property type="project" value="InterPro"/>
</dbReference>
<dbReference type="Proteomes" id="UP000240638">
    <property type="component" value="Unassembled WGS sequence"/>
</dbReference>
<proteinExistence type="predicted"/>
<dbReference type="Gene3D" id="1.10.10.10">
    <property type="entry name" value="Winged helix-like DNA-binding domain superfamily/Winged helix DNA-binding domain"/>
    <property type="match status" value="1"/>
</dbReference>
<dbReference type="InterPro" id="IPR036388">
    <property type="entry name" value="WH-like_DNA-bd_sf"/>
</dbReference>
<sequence length="102" mass="11194">MTKRTRRTHSAAFKAKVALAAFMGERTLAELAQQFDVHPNRITEWKRQLQERAADVFGVAAPPSNEPPVDVKTLHAKIGQLTLENDFLSGALGKAGLLSAKR</sequence>
<dbReference type="AlphaFoldDB" id="A0A2T3XKM7"/>